<sequence length="145" mass="16897">MKDIEINEITEKDITQIIDIWYEVSLQAHDFIPSDYWRNNKDQMSDKYIPMSETYQATDGDEILGFISLLDDYLAAIFVKSEFQGKGIGSLLLNHAMNLRNTLELKVFCKNRKSIEFYKSRGFTVISEAKDNETGESELVMKWHK</sequence>
<name>A0A5C1QPY2_9SPIO</name>
<keyword evidence="2" id="KW-0012">Acyltransferase</keyword>
<dbReference type="RefSeq" id="WP_149486272.1">
    <property type="nucleotide sequence ID" value="NZ_CP036150.1"/>
</dbReference>
<dbReference type="GO" id="GO:0016747">
    <property type="term" value="F:acyltransferase activity, transferring groups other than amino-acyl groups"/>
    <property type="evidence" value="ECO:0007669"/>
    <property type="project" value="InterPro"/>
</dbReference>
<keyword evidence="1 4" id="KW-0808">Transferase</keyword>
<dbReference type="EMBL" id="CP036150">
    <property type="protein sequence ID" value="QEN08192.1"/>
    <property type="molecule type" value="Genomic_DNA"/>
</dbReference>
<keyword evidence="5" id="KW-1185">Reference proteome</keyword>
<feature type="domain" description="N-acetyltransferase" evidence="3">
    <location>
        <begin position="4"/>
        <end position="145"/>
    </location>
</feature>
<accession>A0A5C1QPY2</accession>
<evidence type="ECO:0000256" key="2">
    <source>
        <dbReference type="ARBA" id="ARBA00023315"/>
    </source>
</evidence>
<dbReference type="PANTHER" id="PTHR43800">
    <property type="entry name" value="PEPTIDYL-LYSINE N-ACETYLTRANSFERASE YJAB"/>
    <property type="match status" value="1"/>
</dbReference>
<dbReference type="AlphaFoldDB" id="A0A5C1QPY2"/>
<dbReference type="Proteomes" id="UP000324209">
    <property type="component" value="Chromosome"/>
</dbReference>
<dbReference type="InterPro" id="IPR016181">
    <property type="entry name" value="Acyl_CoA_acyltransferase"/>
</dbReference>
<evidence type="ECO:0000256" key="1">
    <source>
        <dbReference type="ARBA" id="ARBA00022679"/>
    </source>
</evidence>
<dbReference type="PROSITE" id="PS51186">
    <property type="entry name" value="GNAT"/>
    <property type="match status" value="1"/>
</dbReference>
<reference evidence="4 5" key="1">
    <citation type="submission" date="2019-02" db="EMBL/GenBank/DDBJ databases">
        <title>Complete Genome Sequence and Methylome Analysis of free living Spirochaetas.</title>
        <authorList>
            <person name="Fomenkov A."/>
            <person name="Dubinina G."/>
            <person name="Leshcheva N."/>
            <person name="Mikheeva N."/>
            <person name="Grabovich M."/>
            <person name="Vincze T."/>
            <person name="Roberts R.J."/>
        </authorList>
    </citation>
    <scope>NUCLEOTIDE SEQUENCE [LARGE SCALE GENOMIC DNA]</scope>
    <source>
        <strain evidence="4 5">K2</strain>
    </source>
</reference>
<evidence type="ECO:0000259" key="3">
    <source>
        <dbReference type="PROSITE" id="PS51186"/>
    </source>
</evidence>
<gene>
    <name evidence="4" type="ORF">EXM22_09405</name>
</gene>
<dbReference type="KEGG" id="ock:EXM22_09405"/>
<dbReference type="Pfam" id="PF13508">
    <property type="entry name" value="Acetyltransf_7"/>
    <property type="match status" value="1"/>
</dbReference>
<evidence type="ECO:0000313" key="5">
    <source>
        <dbReference type="Proteomes" id="UP000324209"/>
    </source>
</evidence>
<protein>
    <submittedName>
        <fullName evidence="4">GNAT family N-acetyltransferase</fullName>
    </submittedName>
</protein>
<dbReference type="Gene3D" id="3.40.630.30">
    <property type="match status" value="1"/>
</dbReference>
<evidence type="ECO:0000313" key="4">
    <source>
        <dbReference type="EMBL" id="QEN08192.1"/>
    </source>
</evidence>
<dbReference type="SUPFAM" id="SSF55729">
    <property type="entry name" value="Acyl-CoA N-acyltransferases (Nat)"/>
    <property type="match status" value="1"/>
</dbReference>
<proteinExistence type="predicted"/>
<dbReference type="InterPro" id="IPR000182">
    <property type="entry name" value="GNAT_dom"/>
</dbReference>
<organism evidence="4 5">
    <name type="scientific">Oceanispirochaeta crateris</name>
    <dbReference type="NCBI Taxonomy" id="2518645"/>
    <lineage>
        <taxon>Bacteria</taxon>
        <taxon>Pseudomonadati</taxon>
        <taxon>Spirochaetota</taxon>
        <taxon>Spirochaetia</taxon>
        <taxon>Spirochaetales</taxon>
        <taxon>Spirochaetaceae</taxon>
        <taxon>Oceanispirochaeta</taxon>
    </lineage>
</organism>
<dbReference type="CDD" id="cd04301">
    <property type="entry name" value="NAT_SF"/>
    <property type="match status" value="1"/>
</dbReference>
<dbReference type="OrthoDB" id="9789605at2"/>
<dbReference type="PANTHER" id="PTHR43800:SF1">
    <property type="entry name" value="PEPTIDYL-LYSINE N-ACETYLTRANSFERASE YJAB"/>
    <property type="match status" value="1"/>
</dbReference>